<reference evidence="1 2" key="1">
    <citation type="journal article" date="2015" name="Nature">
        <title>rRNA introns, odd ribosomes, and small enigmatic genomes across a large radiation of phyla.</title>
        <authorList>
            <person name="Brown C.T."/>
            <person name="Hug L.A."/>
            <person name="Thomas B.C."/>
            <person name="Sharon I."/>
            <person name="Castelle C.J."/>
            <person name="Singh A."/>
            <person name="Wilkins M.J."/>
            <person name="Williams K.H."/>
            <person name="Banfield J.F."/>
        </authorList>
    </citation>
    <scope>NUCLEOTIDE SEQUENCE [LARGE SCALE GENOMIC DNA]</scope>
</reference>
<dbReference type="Proteomes" id="UP000035648">
    <property type="component" value="Chromosome"/>
</dbReference>
<name>A0A0G4B3W5_9BACT</name>
<protein>
    <submittedName>
        <fullName evidence="1">Uncharacterized protein</fullName>
    </submittedName>
</protein>
<gene>
    <name evidence="1" type="ORF">UT28_C0001G0424</name>
</gene>
<evidence type="ECO:0000313" key="2">
    <source>
        <dbReference type="Proteomes" id="UP000035648"/>
    </source>
</evidence>
<dbReference type="KEGG" id="bbgw:UT28_C0001G0424"/>
<accession>A0A0G4B3W5</accession>
<evidence type="ECO:0000313" key="1">
    <source>
        <dbReference type="EMBL" id="AKM82230.1"/>
    </source>
</evidence>
<dbReference type="EMBL" id="CP011213">
    <property type="protein sequence ID" value="AKM82230.1"/>
    <property type="molecule type" value="Genomic_DNA"/>
</dbReference>
<dbReference type="STRING" id="1618337.UT28_C0001G0424"/>
<proteinExistence type="predicted"/>
<sequence>MFDNHYFNKNERLALKVVIELFAIMGQEMEIGFIGTRFGYSADQYCLVVADYDPDHQAVCGVSSKQSVRVYCVENEKESIPTAAEYHWDILVPGFTEEEKCVLKCTAYFKVIDKGDNIKFRPAYKRIEHAGILKDWETEKFKVSKK</sequence>
<dbReference type="AlphaFoldDB" id="A0A0G4B3W5"/>
<organism evidence="1 2">
    <name type="scientific">Berkelbacteria bacterium GW2011_GWE1_39_12</name>
    <dbReference type="NCBI Taxonomy" id="1618337"/>
    <lineage>
        <taxon>Bacteria</taxon>
        <taxon>Candidatus Berkelbacteria</taxon>
    </lineage>
</organism>